<reference evidence="5 6" key="1">
    <citation type="submission" date="2015-10" db="EMBL/GenBank/DDBJ databases">
        <title>Draft genome sequence of Streptomyces canus DSM 40017, type strain for the species Streptomyces canus.</title>
        <authorList>
            <person name="Ruckert C."/>
            <person name="Winkler A."/>
            <person name="Kalinowski J."/>
            <person name="Kampfer P."/>
            <person name="Glaeser S."/>
        </authorList>
    </citation>
    <scope>NUCLEOTIDE SEQUENCE [LARGE SCALE GENOMIC DNA]</scope>
    <source>
        <strain evidence="5 6">DSM 40017</strain>
    </source>
</reference>
<dbReference type="EMBL" id="LMWU01000012">
    <property type="protein sequence ID" value="KUN72551.1"/>
    <property type="molecule type" value="Genomic_DNA"/>
</dbReference>
<dbReference type="InterPro" id="IPR012334">
    <property type="entry name" value="Pectin_lyas_fold"/>
</dbReference>
<sequence length="933" mass="96319">MRRWPRRLLAALGSAAATLGLVILPSTVAHAATCTTYYISSSSGSDSNDGCSTSTPWKTLTNVNATTFTAGNQILFQAGGSWTGELQPQGSGASGNPVVIASYGSGAAPILSGGGAAATIYLKDQQYWTIQNLEITNPASSAALRSGIQLENDTTGILAGIHILNNNIHDVKGYWANVQNPVQPSQSSGIAFDVTDNNTTSGWDDVQISNNTLTRDDAGGIYIGSLVGLNHNINTTNVVIDGNTLTDMGGNDIVCVFCASPVIQNNVATDNGYRYSGAGLWNGWTTNAVFQNNEVSRQYRNFVDGQAFDIDNNNTGTVIQYNWSHDNPFGFTEWCCRSGFGAKSSVIRYNISQNDGASNAVFPGMGGVDSNTTTQVYNNTIYMGEGDNGGVTGGTPNSTVAFSNNIVYKLGTGGYSTTRTTWTHNLFYGNHPASEPADSSKITADPLFVNPGAGGTGRSSAAVYKLRSGSPALGAGAVISSNGGLDYFGNTVSATAAPNIGAYNGPAVSGPTAQAGAYWPLEEGSGTATADLTGGANNGTLQAGASWTTGKVGTGAVSLTGASNSWVDIPTTAVDTSGSYTVSAWVKPNSLTGNQTYASIDGSAISPFYLQLSGGTFAFTVRSADSTGATFKQVTGGSPATGTWYHLTGVYDNSAHTIALYVNGQLQGTTAFSSPWKATGHTTIGRAKWNGGNVDFANGAIDDVRMITRAITAREAYALGTGAAGYYQLDEGSGHTVTNVLGNTDDGYTEGNATWAGSGKIGSNALSFDGTAVTMAVIPSSVIDTSQSYTVGAWVKLNSVSGNNQTFASLVGGKVSPFYLQLSGGKFTFVTRASDANASAATSVTAGSAATTGTWYHVLGVYDSSAQTISLYVNGTLQGSTSFTSPWKANGATLIGAGTYNQGPVDFTNGQIDDVHFYNRVLSTAEIQTLAAG</sequence>
<dbReference type="Pfam" id="PF13385">
    <property type="entry name" value="Laminin_G_3"/>
    <property type="match status" value="2"/>
</dbReference>
<feature type="domain" description="LamG-like jellyroll fold" evidence="4">
    <location>
        <begin position="787"/>
        <end position="925"/>
    </location>
</feature>
<dbReference type="SMART" id="SM00560">
    <property type="entry name" value="LamGL"/>
    <property type="match status" value="2"/>
</dbReference>
<name>A0A124HZY3_9ACTN</name>
<dbReference type="PANTHER" id="PTHR46943">
    <property type="entry name" value="PENTRAXIN-RELATED PROTEIN PTX3"/>
    <property type="match status" value="1"/>
</dbReference>
<organism evidence="5 6">
    <name type="scientific">Streptomyces canus</name>
    <dbReference type="NCBI Taxonomy" id="58343"/>
    <lineage>
        <taxon>Bacteria</taxon>
        <taxon>Bacillati</taxon>
        <taxon>Actinomycetota</taxon>
        <taxon>Actinomycetes</taxon>
        <taxon>Kitasatosporales</taxon>
        <taxon>Streptomycetaceae</taxon>
        <taxon>Streptomyces</taxon>
        <taxon>Streptomyces aurantiacus group</taxon>
    </lineage>
</organism>
<dbReference type="Gene3D" id="2.60.120.200">
    <property type="match status" value="2"/>
</dbReference>
<keyword evidence="1 3" id="KW-0732">Signal</keyword>
<evidence type="ECO:0000313" key="6">
    <source>
        <dbReference type="Proteomes" id="UP000053669"/>
    </source>
</evidence>
<dbReference type="InterPro" id="IPR011050">
    <property type="entry name" value="Pectin_lyase_fold/virulence"/>
</dbReference>
<dbReference type="InterPro" id="IPR006558">
    <property type="entry name" value="LamG-like"/>
</dbReference>
<evidence type="ECO:0000259" key="4">
    <source>
        <dbReference type="SMART" id="SM00560"/>
    </source>
</evidence>
<comment type="caution">
    <text evidence="5">The sequence shown here is derived from an EMBL/GenBank/DDBJ whole genome shotgun (WGS) entry which is preliminary data.</text>
</comment>
<evidence type="ECO:0000256" key="1">
    <source>
        <dbReference type="ARBA" id="ARBA00022729"/>
    </source>
</evidence>
<evidence type="ECO:0000256" key="2">
    <source>
        <dbReference type="ARBA" id="ARBA00023157"/>
    </source>
</evidence>
<dbReference type="GO" id="GO:0006955">
    <property type="term" value="P:immune response"/>
    <property type="evidence" value="ECO:0007669"/>
    <property type="project" value="InterPro"/>
</dbReference>
<dbReference type="AlphaFoldDB" id="A0A124HZY3"/>
<dbReference type="Proteomes" id="UP000053669">
    <property type="component" value="Unassembled WGS sequence"/>
</dbReference>
<dbReference type="InterPro" id="IPR006626">
    <property type="entry name" value="PbH1"/>
</dbReference>
<dbReference type="SMART" id="SM00710">
    <property type="entry name" value="PbH1"/>
    <property type="match status" value="7"/>
</dbReference>
<feature type="domain" description="LamG-like jellyroll fold" evidence="4">
    <location>
        <begin position="578"/>
        <end position="714"/>
    </location>
</feature>
<gene>
    <name evidence="5" type="ORF">AQJ46_12005</name>
</gene>
<evidence type="ECO:0000313" key="5">
    <source>
        <dbReference type="EMBL" id="KUN72551.1"/>
    </source>
</evidence>
<keyword evidence="2" id="KW-1015">Disulfide bond</keyword>
<feature type="signal peptide" evidence="3">
    <location>
        <begin position="1"/>
        <end position="31"/>
    </location>
</feature>
<dbReference type="InterPro" id="IPR013320">
    <property type="entry name" value="ConA-like_dom_sf"/>
</dbReference>
<evidence type="ECO:0000256" key="3">
    <source>
        <dbReference type="SAM" id="SignalP"/>
    </source>
</evidence>
<dbReference type="InterPro" id="IPR042837">
    <property type="entry name" value="PTX3"/>
</dbReference>
<feature type="chain" id="PRO_5007173914" description="LamG-like jellyroll fold domain-containing protein" evidence="3">
    <location>
        <begin position="32"/>
        <end position="933"/>
    </location>
</feature>
<dbReference type="STRING" id="58343.AQJ46_12005"/>
<dbReference type="RefSeq" id="WP_059205542.1">
    <property type="nucleotide sequence ID" value="NZ_KQ948658.1"/>
</dbReference>
<protein>
    <recommendedName>
        <fullName evidence="4">LamG-like jellyroll fold domain-containing protein</fullName>
    </recommendedName>
</protein>
<dbReference type="PANTHER" id="PTHR46943:SF1">
    <property type="entry name" value="PENTRAXIN-RELATED PROTEIN PTX3"/>
    <property type="match status" value="1"/>
</dbReference>
<dbReference type="SUPFAM" id="SSF49899">
    <property type="entry name" value="Concanavalin A-like lectins/glucanases"/>
    <property type="match status" value="2"/>
</dbReference>
<proteinExistence type="predicted"/>
<dbReference type="Gene3D" id="2.160.20.10">
    <property type="entry name" value="Single-stranded right-handed beta-helix, Pectin lyase-like"/>
    <property type="match status" value="1"/>
</dbReference>
<dbReference type="SUPFAM" id="SSF51126">
    <property type="entry name" value="Pectin lyase-like"/>
    <property type="match status" value="2"/>
</dbReference>
<accession>A0A124HZY3</accession>